<dbReference type="PROSITE" id="PS50943">
    <property type="entry name" value="HTH_CROC1"/>
    <property type="match status" value="1"/>
</dbReference>
<organism evidence="2">
    <name type="scientific">Geobacillus stearothermophilus</name>
    <name type="common">Bacillus stearothermophilus</name>
    <dbReference type="NCBI Taxonomy" id="1422"/>
    <lineage>
        <taxon>Bacteria</taxon>
        <taxon>Bacillati</taxon>
        <taxon>Bacillota</taxon>
        <taxon>Bacilli</taxon>
        <taxon>Bacillales</taxon>
        <taxon>Anoxybacillaceae</taxon>
        <taxon>Geobacillus</taxon>
    </lineage>
</organism>
<dbReference type="GO" id="GO:0003677">
    <property type="term" value="F:DNA binding"/>
    <property type="evidence" value="ECO:0007669"/>
    <property type="project" value="InterPro"/>
</dbReference>
<dbReference type="InterPro" id="IPR010982">
    <property type="entry name" value="Lambda_DNA-bd_dom_sf"/>
</dbReference>
<dbReference type="CDD" id="cd00093">
    <property type="entry name" value="HTH_XRE"/>
    <property type="match status" value="1"/>
</dbReference>
<feature type="domain" description="HTH cro/C1-type" evidence="1">
    <location>
        <begin position="11"/>
        <end position="26"/>
    </location>
</feature>
<sequence length="39" mass="4417">MNLQKYVGEKIKEFRLKQGMSQEELAVSATDDKTDGQSL</sequence>
<name>B5DC75_GEOSE</name>
<gene>
    <name evidence="2" type="ORF">GS18_E4_03</name>
</gene>
<dbReference type="EMBL" id="AM947683">
    <property type="protein sequence ID" value="CAQ19388.1"/>
    <property type="molecule type" value="Genomic_DNA"/>
</dbReference>
<reference evidence="2" key="1">
    <citation type="submission" date="2008-03" db="EMBL/GenBank/DDBJ databases">
        <authorList>
            <person name="Stuknyte M."/>
            <person name="Guglielmetti S."/>
            <person name="Ricci G."/>
            <person name="Mora D."/>
            <person name="Parini C."/>
            <person name="Citavicius D."/>
        </authorList>
    </citation>
    <scope>NUCLEOTIDE SEQUENCE</scope>
    <source>
        <strain evidence="2">18</strain>
    </source>
</reference>
<dbReference type="InterPro" id="IPR001387">
    <property type="entry name" value="Cro/C1-type_HTH"/>
</dbReference>
<evidence type="ECO:0000259" key="1">
    <source>
        <dbReference type="PROSITE" id="PS50943"/>
    </source>
</evidence>
<dbReference type="SUPFAM" id="SSF47413">
    <property type="entry name" value="lambda repressor-like DNA-binding domains"/>
    <property type="match status" value="1"/>
</dbReference>
<proteinExistence type="predicted"/>
<evidence type="ECO:0000313" key="2">
    <source>
        <dbReference type="EMBL" id="CAQ19388.1"/>
    </source>
</evidence>
<protein>
    <recommendedName>
        <fullName evidence="1">HTH cro/C1-type domain-containing protein</fullName>
    </recommendedName>
</protein>
<accession>B5DC75</accession>
<dbReference type="Gene3D" id="1.10.260.40">
    <property type="entry name" value="lambda repressor-like DNA-binding domains"/>
    <property type="match status" value="1"/>
</dbReference>
<dbReference type="AlphaFoldDB" id="B5DC75"/>